<evidence type="ECO:0000313" key="2">
    <source>
        <dbReference type="EMBL" id="KAG5460412.1"/>
    </source>
</evidence>
<keyword evidence="3" id="KW-1185">Reference proteome</keyword>
<name>A0A8H7ZWD5_9FUNG</name>
<sequence length="136" mass="14260">MSEEQGAPEFPRLAADSAQSAAMTMTRSPAAGCDRLPVVDAAGLDIDELPLDDEEPFLLETFRSLIEAHARVGKRLILARVVVTASAADEARASAEDGGGGGGRAPPEDNAGNAPPPAKPHYYAAHQINKVIFRKA</sequence>
<feature type="region of interest" description="Disordered" evidence="1">
    <location>
        <begin position="1"/>
        <end position="32"/>
    </location>
</feature>
<dbReference type="Proteomes" id="UP000673691">
    <property type="component" value="Unassembled WGS sequence"/>
</dbReference>
<evidence type="ECO:0000256" key="1">
    <source>
        <dbReference type="SAM" id="MobiDB-lite"/>
    </source>
</evidence>
<accession>A0A8H7ZWD5</accession>
<feature type="compositionally biased region" description="Polar residues" evidence="1">
    <location>
        <begin position="17"/>
        <end position="27"/>
    </location>
</feature>
<organism evidence="2 3">
    <name type="scientific">Olpidium bornovanus</name>
    <dbReference type="NCBI Taxonomy" id="278681"/>
    <lineage>
        <taxon>Eukaryota</taxon>
        <taxon>Fungi</taxon>
        <taxon>Fungi incertae sedis</taxon>
        <taxon>Olpidiomycota</taxon>
        <taxon>Olpidiomycotina</taxon>
        <taxon>Olpidiomycetes</taxon>
        <taxon>Olpidiales</taxon>
        <taxon>Olpidiaceae</taxon>
        <taxon>Olpidium</taxon>
    </lineage>
</organism>
<evidence type="ECO:0000313" key="3">
    <source>
        <dbReference type="Proteomes" id="UP000673691"/>
    </source>
</evidence>
<dbReference type="EMBL" id="JAEFCI010005260">
    <property type="protein sequence ID" value="KAG5460412.1"/>
    <property type="molecule type" value="Genomic_DNA"/>
</dbReference>
<protein>
    <submittedName>
        <fullName evidence="2">Uncharacterized protein</fullName>
    </submittedName>
</protein>
<dbReference type="AlphaFoldDB" id="A0A8H7ZWD5"/>
<feature type="non-terminal residue" evidence="2">
    <location>
        <position position="136"/>
    </location>
</feature>
<comment type="caution">
    <text evidence="2">The sequence shown here is derived from an EMBL/GenBank/DDBJ whole genome shotgun (WGS) entry which is preliminary data.</text>
</comment>
<reference evidence="2 3" key="1">
    <citation type="journal article" name="Sci. Rep.">
        <title>Genome-scale phylogenetic analyses confirm Olpidium as the closest living zoosporic fungus to the non-flagellated, terrestrial fungi.</title>
        <authorList>
            <person name="Chang Y."/>
            <person name="Rochon D."/>
            <person name="Sekimoto S."/>
            <person name="Wang Y."/>
            <person name="Chovatia M."/>
            <person name="Sandor L."/>
            <person name="Salamov A."/>
            <person name="Grigoriev I.V."/>
            <person name="Stajich J.E."/>
            <person name="Spatafora J.W."/>
        </authorList>
    </citation>
    <scope>NUCLEOTIDE SEQUENCE [LARGE SCALE GENOMIC DNA]</scope>
    <source>
        <strain evidence="2">S191</strain>
    </source>
</reference>
<gene>
    <name evidence="2" type="ORF">BJ554DRAFT_7544</name>
</gene>
<proteinExistence type="predicted"/>
<feature type="region of interest" description="Disordered" evidence="1">
    <location>
        <begin position="89"/>
        <end position="120"/>
    </location>
</feature>